<reference evidence="1 2" key="1">
    <citation type="submission" date="2018-11" db="EMBL/GenBank/DDBJ databases">
        <title>Genomic Encyclopedia of Type Strains, Phase IV (KMG-IV): sequencing the most valuable type-strain genomes for metagenomic binning, comparative biology and taxonomic classification.</title>
        <authorList>
            <person name="Goeker M."/>
        </authorList>
    </citation>
    <scope>NUCLEOTIDE SEQUENCE [LARGE SCALE GENOMIC DNA]</scope>
    <source>
        <strain evidence="1 2">DSM 22027</strain>
    </source>
</reference>
<name>A0A3N1UIQ0_9BACT</name>
<evidence type="ECO:0000313" key="2">
    <source>
        <dbReference type="Proteomes" id="UP000276223"/>
    </source>
</evidence>
<dbReference type="EMBL" id="RJVA01000013">
    <property type="protein sequence ID" value="ROQ91135.1"/>
    <property type="molecule type" value="Genomic_DNA"/>
</dbReference>
<sequence>MEATPATKLYGALRCFPGPTKVHCSIDEAMGILPTAPLECRSVNGDGLEV</sequence>
<keyword evidence="2" id="KW-1185">Reference proteome</keyword>
<protein>
    <submittedName>
        <fullName evidence="1">Uncharacterized protein</fullName>
    </submittedName>
</protein>
<proteinExistence type="predicted"/>
<gene>
    <name evidence="1" type="ORF">EDC27_2412</name>
</gene>
<accession>A0A3N1UIQ0</accession>
<dbReference type="AlphaFoldDB" id="A0A3N1UIQ0"/>
<evidence type="ECO:0000313" key="1">
    <source>
        <dbReference type="EMBL" id="ROQ91135.1"/>
    </source>
</evidence>
<organism evidence="1 2">
    <name type="scientific">Desulfosoma caldarium</name>
    <dbReference type="NCBI Taxonomy" id="610254"/>
    <lineage>
        <taxon>Bacteria</taxon>
        <taxon>Pseudomonadati</taxon>
        <taxon>Thermodesulfobacteriota</taxon>
        <taxon>Syntrophobacteria</taxon>
        <taxon>Syntrophobacterales</taxon>
        <taxon>Syntrophobacteraceae</taxon>
        <taxon>Desulfosoma</taxon>
    </lineage>
</organism>
<dbReference type="Proteomes" id="UP000276223">
    <property type="component" value="Unassembled WGS sequence"/>
</dbReference>
<comment type="caution">
    <text evidence="1">The sequence shown here is derived from an EMBL/GenBank/DDBJ whole genome shotgun (WGS) entry which is preliminary data.</text>
</comment>